<accession>A0A8J2XDZ1</accession>
<dbReference type="InterPro" id="IPR044926">
    <property type="entry name" value="RGS_subdomain_2"/>
</dbReference>
<feature type="region of interest" description="Disordered" evidence="1">
    <location>
        <begin position="232"/>
        <end position="270"/>
    </location>
</feature>
<dbReference type="CDD" id="cd07440">
    <property type="entry name" value="RGS"/>
    <property type="match status" value="1"/>
</dbReference>
<dbReference type="InterPro" id="IPR036305">
    <property type="entry name" value="RGS_sf"/>
</dbReference>
<dbReference type="PANTHER" id="PTHR10845">
    <property type="entry name" value="REGULATOR OF G PROTEIN SIGNALING"/>
    <property type="match status" value="1"/>
</dbReference>
<feature type="compositionally biased region" description="Polar residues" evidence="1">
    <location>
        <begin position="244"/>
        <end position="255"/>
    </location>
</feature>
<dbReference type="AlphaFoldDB" id="A0A8J2XDZ1"/>
<dbReference type="Pfam" id="PF00615">
    <property type="entry name" value="RGS"/>
    <property type="match status" value="1"/>
</dbReference>
<feature type="compositionally biased region" description="Low complexity" evidence="1">
    <location>
        <begin position="191"/>
        <end position="215"/>
    </location>
</feature>
<evidence type="ECO:0000313" key="3">
    <source>
        <dbReference type="EMBL" id="CDF91531.1"/>
    </source>
</evidence>
<organism evidence="3 4">
    <name type="scientific">Zygosaccharomyces bailii (strain CLIB 213 / ATCC 58445 / CBS 680 / BCRC 21525 / NBRC 1098 / NCYC 1416 / NRRL Y-2227)</name>
    <dbReference type="NCBI Taxonomy" id="1333698"/>
    <lineage>
        <taxon>Eukaryota</taxon>
        <taxon>Fungi</taxon>
        <taxon>Dikarya</taxon>
        <taxon>Ascomycota</taxon>
        <taxon>Saccharomycotina</taxon>
        <taxon>Saccharomycetes</taxon>
        <taxon>Saccharomycetales</taxon>
        <taxon>Saccharomycetaceae</taxon>
        <taxon>Zygosaccharomyces</taxon>
    </lineage>
</organism>
<name>A0A8J2XDZ1_ZYGB2</name>
<evidence type="ECO:0000313" key="4">
    <source>
        <dbReference type="Proteomes" id="UP000019375"/>
    </source>
</evidence>
<dbReference type="EMBL" id="HG316465">
    <property type="protein sequence ID" value="CDF91531.1"/>
    <property type="molecule type" value="Genomic_DNA"/>
</dbReference>
<dbReference type="InterPro" id="IPR016137">
    <property type="entry name" value="RGS"/>
</dbReference>
<feature type="region of interest" description="Disordered" evidence="1">
    <location>
        <begin position="184"/>
        <end position="219"/>
    </location>
</feature>
<reference evidence="4" key="1">
    <citation type="journal article" date="2013" name="Genome Announc.">
        <title>Genome sequence of the food spoilage yeast Zygosaccharomyces bailii CLIB 213(T).</title>
        <authorList>
            <person name="Galeote V."/>
            <person name="Bigey F."/>
            <person name="Devillers H."/>
            <person name="Neuveglise C."/>
            <person name="Dequin S."/>
        </authorList>
    </citation>
    <scope>NUCLEOTIDE SEQUENCE [LARGE SCALE GENOMIC DNA]</scope>
    <source>
        <strain evidence="4">CLIB 213 / ATCC 58445 / CBS 680 / CCRC 21525 / NBRC 1098 / NCYC 1416 / NRRL Y-2227</strain>
    </source>
</reference>
<dbReference type="SUPFAM" id="SSF48097">
    <property type="entry name" value="Regulator of G-protein signaling, RGS"/>
    <property type="match status" value="1"/>
</dbReference>
<dbReference type="Proteomes" id="UP000019375">
    <property type="component" value="Unassembled WGS sequence"/>
</dbReference>
<feature type="domain" description="RGS" evidence="2">
    <location>
        <begin position="37"/>
        <end position="128"/>
    </location>
</feature>
<proteinExistence type="predicted"/>
<dbReference type="PANTHER" id="PTHR10845:SF192">
    <property type="entry name" value="DOUBLE HIT, ISOFORM B"/>
    <property type="match status" value="1"/>
</dbReference>
<evidence type="ECO:0000259" key="2">
    <source>
        <dbReference type="PROSITE" id="PS50132"/>
    </source>
</evidence>
<dbReference type="SMART" id="SM00315">
    <property type="entry name" value="RGS"/>
    <property type="match status" value="1"/>
</dbReference>
<protein>
    <submittedName>
        <fullName evidence="3">ZYBA0S12-01024g1_1</fullName>
    </submittedName>
</protein>
<gene>
    <name evidence="3" type="ORF">BN860_01024g</name>
</gene>
<dbReference type="OrthoDB" id="10266999at2759"/>
<sequence>MSCNEKETIPSLYEVLSGTADGGCEDDGDSPYTLVKFEQFLVKSHCDENYEFWKTCNGYLRCCDDEDFDVDGWNSKVYKSFIMDNSPMECNLPTEVKKGFQESYNSCGRLPRTVLHKARQHAWSLMTDAYRQYVRHINHNCTTPSSCCASPHSGAKIRQDLSPPTLLLPAIELPTLVTGKFNSKSQHHSYSRSNSASSGGPGTPSSVEESPTESPDAVVAGTQRLLSKGRELMSRFRTKHRRTSFATPSSTNSLYTRFERRPSDRTLYQK</sequence>
<keyword evidence="4" id="KW-1185">Reference proteome</keyword>
<dbReference type="Gene3D" id="1.10.167.10">
    <property type="entry name" value="Regulator of G-protein Signalling 4, domain 2"/>
    <property type="match status" value="1"/>
</dbReference>
<dbReference type="PROSITE" id="PS50132">
    <property type="entry name" value="RGS"/>
    <property type="match status" value="1"/>
</dbReference>
<evidence type="ECO:0000256" key="1">
    <source>
        <dbReference type="SAM" id="MobiDB-lite"/>
    </source>
</evidence>